<feature type="region of interest" description="Disordered" evidence="1">
    <location>
        <begin position="1"/>
        <end position="151"/>
    </location>
</feature>
<proteinExistence type="predicted"/>
<feature type="non-terminal residue" evidence="2">
    <location>
        <position position="262"/>
    </location>
</feature>
<feature type="non-terminal residue" evidence="2">
    <location>
        <position position="1"/>
    </location>
</feature>
<dbReference type="AlphaFoldDB" id="A0A382YSQ1"/>
<gene>
    <name evidence="2" type="ORF">METZ01_LOCUS438843</name>
</gene>
<accession>A0A382YSQ1</accession>
<feature type="compositionally biased region" description="Low complexity" evidence="1">
    <location>
        <begin position="30"/>
        <end position="46"/>
    </location>
</feature>
<organism evidence="2">
    <name type="scientific">marine metagenome</name>
    <dbReference type="NCBI Taxonomy" id="408172"/>
    <lineage>
        <taxon>unclassified sequences</taxon>
        <taxon>metagenomes</taxon>
        <taxon>ecological metagenomes</taxon>
    </lineage>
</organism>
<name>A0A382YSQ1_9ZZZZ</name>
<feature type="compositionally biased region" description="Basic and acidic residues" evidence="1">
    <location>
        <begin position="18"/>
        <end position="27"/>
    </location>
</feature>
<reference evidence="2" key="1">
    <citation type="submission" date="2018-05" db="EMBL/GenBank/DDBJ databases">
        <authorList>
            <person name="Lanie J.A."/>
            <person name="Ng W.-L."/>
            <person name="Kazmierczak K.M."/>
            <person name="Andrzejewski T.M."/>
            <person name="Davidsen T.M."/>
            <person name="Wayne K.J."/>
            <person name="Tettelin H."/>
            <person name="Glass J.I."/>
            <person name="Rusch D."/>
            <person name="Podicherti R."/>
            <person name="Tsui H.-C.T."/>
            <person name="Winkler M.E."/>
        </authorList>
    </citation>
    <scope>NUCLEOTIDE SEQUENCE</scope>
</reference>
<feature type="compositionally biased region" description="Gly residues" evidence="1">
    <location>
        <begin position="253"/>
        <end position="262"/>
    </location>
</feature>
<feature type="compositionally biased region" description="Basic and acidic residues" evidence="1">
    <location>
        <begin position="118"/>
        <end position="137"/>
    </location>
</feature>
<evidence type="ECO:0000256" key="1">
    <source>
        <dbReference type="SAM" id="MobiDB-lite"/>
    </source>
</evidence>
<feature type="compositionally biased region" description="Basic and acidic residues" evidence="1">
    <location>
        <begin position="215"/>
        <end position="247"/>
    </location>
</feature>
<protein>
    <submittedName>
        <fullName evidence="2">Uncharacterized protein</fullName>
    </submittedName>
</protein>
<dbReference type="EMBL" id="UINC01178042">
    <property type="protein sequence ID" value="SVD85989.1"/>
    <property type="molecule type" value="Genomic_DNA"/>
</dbReference>
<feature type="compositionally biased region" description="Basic residues" evidence="1">
    <location>
        <begin position="53"/>
        <end position="69"/>
    </location>
</feature>
<feature type="region of interest" description="Disordered" evidence="1">
    <location>
        <begin position="215"/>
        <end position="262"/>
    </location>
</feature>
<sequence length="262" mass="29350">EPARGDPADHGAQLRARGVADEPKPHVVEGLAGRRPGVRPGPFGAGDFDRHGRRERRRRRRRGRGRRRDRWPGGPLLVRRQPDGLRGRRHRGGLDGAAVRRGPLRDGPVVRRGGRQTYDFRGEPSFRERGPHLEPVGEGRGPGRSRLEVRGDLGWNGRGFEGLRFDSRRQRGRATPRTLVRFPQRLSGRGLERHGELELDALRGEPRWRRDACVRRRGARREPARGDPADDRIELRAGGVADERQPDVVEGLAGRGAGVRPG</sequence>
<evidence type="ECO:0000313" key="2">
    <source>
        <dbReference type="EMBL" id="SVD85989.1"/>
    </source>
</evidence>